<reference evidence="2" key="2">
    <citation type="submission" date="2020-09" db="EMBL/GenBank/DDBJ databases">
        <authorList>
            <person name="Sun Q."/>
            <person name="Ohkuma M."/>
        </authorList>
    </citation>
    <scope>NUCLEOTIDE SEQUENCE</scope>
    <source>
        <strain evidence="2">JCM 14359</strain>
    </source>
</reference>
<dbReference type="AlphaFoldDB" id="A0A830EPU4"/>
<dbReference type="EMBL" id="BMOC01000002">
    <property type="protein sequence ID" value="GGI98374.1"/>
    <property type="molecule type" value="Genomic_DNA"/>
</dbReference>
<feature type="compositionally biased region" description="Low complexity" evidence="1">
    <location>
        <begin position="98"/>
        <end position="110"/>
    </location>
</feature>
<organism evidence="2 3">
    <name type="scientific">Halobellus salinus</name>
    <dbReference type="NCBI Taxonomy" id="931585"/>
    <lineage>
        <taxon>Archaea</taxon>
        <taxon>Methanobacteriati</taxon>
        <taxon>Methanobacteriota</taxon>
        <taxon>Stenosarchaea group</taxon>
        <taxon>Halobacteria</taxon>
        <taxon>Halobacteriales</taxon>
        <taxon>Haloferacaceae</taxon>
        <taxon>Halobellus</taxon>
    </lineage>
</organism>
<comment type="caution">
    <text evidence="2">The sequence shown here is derived from an EMBL/GenBank/DDBJ whole genome shotgun (WGS) entry which is preliminary data.</text>
</comment>
<reference evidence="2" key="1">
    <citation type="journal article" date="2014" name="Int. J. Syst. Evol. Microbiol.">
        <title>Complete genome sequence of Corynebacterium casei LMG S-19264T (=DSM 44701T), isolated from a smear-ripened cheese.</title>
        <authorList>
            <consortium name="US DOE Joint Genome Institute (JGI-PGF)"/>
            <person name="Walter F."/>
            <person name="Albersmeier A."/>
            <person name="Kalinowski J."/>
            <person name="Ruckert C."/>
        </authorList>
    </citation>
    <scope>NUCLEOTIDE SEQUENCE</scope>
    <source>
        <strain evidence="2">JCM 14359</strain>
    </source>
</reference>
<dbReference type="Proteomes" id="UP000653099">
    <property type="component" value="Unassembled WGS sequence"/>
</dbReference>
<evidence type="ECO:0000256" key="1">
    <source>
        <dbReference type="SAM" id="MobiDB-lite"/>
    </source>
</evidence>
<evidence type="ECO:0000313" key="2">
    <source>
        <dbReference type="EMBL" id="GGI98374.1"/>
    </source>
</evidence>
<proteinExistence type="predicted"/>
<gene>
    <name evidence="2" type="ORF">GCM10008995_05310</name>
</gene>
<evidence type="ECO:0000313" key="3">
    <source>
        <dbReference type="Proteomes" id="UP000653099"/>
    </source>
</evidence>
<sequence>MFARNVSGPVVDTQKSRTFGAVVVLVQGAVTALLPRVSVRFIKNAIGKNFHNASELEAKPAYVRQLRAVGVGMVAAAGTDLLLQSAAEDEDDGDDVGAADAADAADAAED</sequence>
<protein>
    <submittedName>
        <fullName evidence="2">Uncharacterized protein</fullName>
    </submittedName>
</protein>
<name>A0A830EPU4_9EURY</name>
<keyword evidence="3" id="KW-1185">Reference proteome</keyword>
<feature type="region of interest" description="Disordered" evidence="1">
    <location>
        <begin position="87"/>
        <end position="110"/>
    </location>
</feature>
<accession>A0A830EPU4</accession>
<feature type="compositionally biased region" description="Acidic residues" evidence="1">
    <location>
        <begin position="87"/>
        <end position="97"/>
    </location>
</feature>